<evidence type="ECO:0000313" key="2">
    <source>
        <dbReference type="Proteomes" id="UP000242474"/>
    </source>
</evidence>
<dbReference type="EMBL" id="KZ303539">
    <property type="protein sequence ID" value="PIA13370.1"/>
    <property type="molecule type" value="Genomic_DNA"/>
</dbReference>
<reference evidence="1 2" key="1">
    <citation type="journal article" date="2015" name="Genome Biol. Evol.">
        <title>Phylogenomic analyses indicate that early fungi evolved digesting cell walls of algal ancestors of land plants.</title>
        <authorList>
            <person name="Chang Y."/>
            <person name="Wang S."/>
            <person name="Sekimoto S."/>
            <person name="Aerts A.L."/>
            <person name="Choi C."/>
            <person name="Clum A."/>
            <person name="LaButti K.M."/>
            <person name="Lindquist E.A."/>
            <person name="Yee Ngan C."/>
            <person name="Ohm R.A."/>
            <person name="Salamov A.A."/>
            <person name="Grigoriev I.V."/>
            <person name="Spatafora J.W."/>
            <person name="Berbee M.L."/>
        </authorList>
    </citation>
    <scope>NUCLEOTIDE SEQUENCE [LARGE SCALE GENOMIC DNA]</scope>
    <source>
        <strain evidence="1 2">NRRL 1564</strain>
    </source>
</reference>
<sequence length="193" mass="21390">MGTTTLSGPVSMSSTPGIVSLVKEGLAKVYLPDDKPEEYYTNGILSYEGAIAEIRKIRKHDSQVLLGCKYYPESDIPMYEDDDQRLILPFEENGNVNLYCCNEGVGGITPSTKLSPKTIVEKRVVQVFPFVCTARMVNGELKEVVRNEIVLGSNESLFKRLYANDSEEIPANVVDEYSKKDVSATEPLELLTA</sequence>
<organism evidence="1 2">
    <name type="scientific">Coemansia reversa (strain ATCC 12441 / NRRL 1564)</name>
    <dbReference type="NCBI Taxonomy" id="763665"/>
    <lineage>
        <taxon>Eukaryota</taxon>
        <taxon>Fungi</taxon>
        <taxon>Fungi incertae sedis</taxon>
        <taxon>Zoopagomycota</taxon>
        <taxon>Kickxellomycotina</taxon>
        <taxon>Kickxellomycetes</taxon>
        <taxon>Kickxellales</taxon>
        <taxon>Kickxellaceae</taxon>
        <taxon>Coemansia</taxon>
    </lineage>
</organism>
<dbReference type="AlphaFoldDB" id="A0A2G5B2X6"/>
<proteinExistence type="predicted"/>
<name>A0A2G5B2X6_COERN</name>
<dbReference type="Proteomes" id="UP000242474">
    <property type="component" value="Unassembled WGS sequence"/>
</dbReference>
<gene>
    <name evidence="1" type="ORF">COEREDRAFT_89649</name>
</gene>
<evidence type="ECO:0000313" key="1">
    <source>
        <dbReference type="EMBL" id="PIA13370.1"/>
    </source>
</evidence>
<accession>A0A2G5B2X6</accession>
<protein>
    <submittedName>
        <fullName evidence="1">Uncharacterized protein</fullName>
    </submittedName>
</protein>
<keyword evidence="2" id="KW-1185">Reference proteome</keyword>